<feature type="transmembrane region" description="Helical" evidence="2">
    <location>
        <begin position="299"/>
        <end position="323"/>
    </location>
</feature>
<gene>
    <name evidence="4" type="primary">RvY_12588</name>
    <name evidence="4" type="synonym">RvY_12588.1</name>
    <name evidence="4" type="ORF">RvY_12588-1</name>
</gene>
<organism evidence="4 5">
    <name type="scientific">Ramazzottius varieornatus</name>
    <name type="common">Water bear</name>
    <name type="synonym">Tardigrade</name>
    <dbReference type="NCBI Taxonomy" id="947166"/>
    <lineage>
        <taxon>Eukaryota</taxon>
        <taxon>Metazoa</taxon>
        <taxon>Ecdysozoa</taxon>
        <taxon>Tardigrada</taxon>
        <taxon>Eutardigrada</taxon>
        <taxon>Parachela</taxon>
        <taxon>Hypsibioidea</taxon>
        <taxon>Ramazzottiidae</taxon>
        <taxon>Ramazzottius</taxon>
    </lineage>
</organism>
<keyword evidence="2" id="KW-0812">Transmembrane</keyword>
<evidence type="ECO:0000256" key="3">
    <source>
        <dbReference type="SAM" id="SignalP"/>
    </source>
</evidence>
<feature type="transmembrane region" description="Helical" evidence="2">
    <location>
        <begin position="167"/>
        <end position="185"/>
    </location>
</feature>
<feature type="region of interest" description="Disordered" evidence="1">
    <location>
        <begin position="464"/>
        <end position="488"/>
    </location>
</feature>
<comment type="caution">
    <text evidence="4">The sequence shown here is derived from an EMBL/GenBank/DDBJ whole genome shotgun (WGS) entry which is preliminary data.</text>
</comment>
<evidence type="ECO:0008006" key="6">
    <source>
        <dbReference type="Google" id="ProtNLM"/>
    </source>
</evidence>
<dbReference type="Pfam" id="PF15993">
    <property type="entry name" value="Fuseless"/>
    <property type="match status" value="1"/>
</dbReference>
<dbReference type="Proteomes" id="UP000186922">
    <property type="component" value="Unassembled WGS sequence"/>
</dbReference>
<keyword evidence="5" id="KW-1185">Reference proteome</keyword>
<proteinExistence type="predicted"/>
<dbReference type="PANTHER" id="PTHR35270:SF2">
    <property type="entry name" value="FUSELESS, ISOFORM A"/>
    <property type="match status" value="1"/>
</dbReference>
<evidence type="ECO:0000256" key="2">
    <source>
        <dbReference type="SAM" id="Phobius"/>
    </source>
</evidence>
<feature type="transmembrane region" description="Helical" evidence="2">
    <location>
        <begin position="223"/>
        <end position="246"/>
    </location>
</feature>
<dbReference type="AlphaFoldDB" id="A0A1D1VP78"/>
<keyword evidence="2" id="KW-1133">Transmembrane helix</keyword>
<name>A0A1D1VP78_RAMVA</name>
<feature type="transmembrane region" description="Helical" evidence="2">
    <location>
        <begin position="99"/>
        <end position="120"/>
    </location>
</feature>
<accession>A0A1D1VP78</accession>
<dbReference type="PANTHER" id="PTHR35270">
    <property type="entry name" value="FUSELESS, ISOFORM A"/>
    <property type="match status" value="1"/>
</dbReference>
<feature type="chain" id="PRO_5008898670" description="XK-related protein" evidence="3">
    <location>
        <begin position="25"/>
        <end position="488"/>
    </location>
</feature>
<protein>
    <recommendedName>
        <fullName evidence="6">XK-related protein</fullName>
    </recommendedName>
</protein>
<keyword evidence="3" id="KW-0732">Signal</keyword>
<dbReference type="OrthoDB" id="45313at2759"/>
<dbReference type="EMBL" id="BDGG01000007">
    <property type="protein sequence ID" value="GAV01963.1"/>
    <property type="molecule type" value="Genomic_DNA"/>
</dbReference>
<feature type="signal peptide" evidence="3">
    <location>
        <begin position="1"/>
        <end position="24"/>
    </location>
</feature>
<feature type="transmembrane region" description="Helical" evidence="2">
    <location>
        <begin position="258"/>
        <end position="278"/>
    </location>
</feature>
<feature type="transmembrane region" description="Helical" evidence="2">
    <location>
        <begin position="60"/>
        <end position="79"/>
    </location>
</feature>
<feature type="transmembrane region" description="Helical" evidence="2">
    <location>
        <begin position="335"/>
        <end position="352"/>
    </location>
</feature>
<keyword evidence="2" id="KW-0472">Membrane</keyword>
<sequence>MADCNIASSLTGSGFLLLVVAASGSERLTVHRFLGCSSRSLLAAAEVGCCCLTMHRFVKYILDGLMNILVLAPLVVTYWRGTFHVLDIYLLPDPALRVASHWLSIAVAVVGLLIFGYLQDWMRQRVNATKSPISEIMLKRIYCYFFGLMCVNHWRGVWGLWDIYTGYTLASGLYSFGSGVAILLMTRGFCNTLSPPLIAACDLNDDFFQITTRFQVPRSVTCLYLLDSLFSIVVMGSAVVGVVRGFWYILDNVHEQSIFSYMLSLLAAVLLMIITLFLQKPASIVSAKLEGSGHWWLKIIFEDCYMVLGMMTGINAWRAVWGIWDLYVYPQDRVLSAWIGHVVGQLGLMLMYHASSALVKGISVDGAAPAGQGCFLPSNSLVMFQQEGRRMRNLHERAKEIQRRSIATAAVEEGDDLMGKGVPQMEAIDKDSVVHVKTAPVAPTDCDDYSVSGKLQSNLQRYYGDTLGGQSEKRQSLVGSADEPPPKT</sequence>
<reference evidence="4 5" key="1">
    <citation type="journal article" date="2016" name="Nat. Commun.">
        <title>Extremotolerant tardigrade genome and improved radiotolerance of human cultured cells by tardigrade-unique protein.</title>
        <authorList>
            <person name="Hashimoto T."/>
            <person name="Horikawa D.D."/>
            <person name="Saito Y."/>
            <person name="Kuwahara H."/>
            <person name="Kozuka-Hata H."/>
            <person name="Shin-I T."/>
            <person name="Minakuchi Y."/>
            <person name="Ohishi K."/>
            <person name="Motoyama A."/>
            <person name="Aizu T."/>
            <person name="Enomoto A."/>
            <person name="Kondo K."/>
            <person name="Tanaka S."/>
            <person name="Hara Y."/>
            <person name="Koshikawa S."/>
            <person name="Sagara H."/>
            <person name="Miura T."/>
            <person name="Yokobori S."/>
            <person name="Miyagawa K."/>
            <person name="Suzuki Y."/>
            <person name="Kubo T."/>
            <person name="Oyama M."/>
            <person name="Kohara Y."/>
            <person name="Fujiyama A."/>
            <person name="Arakawa K."/>
            <person name="Katayama T."/>
            <person name="Toyoda A."/>
            <person name="Kunieda T."/>
        </authorList>
    </citation>
    <scope>NUCLEOTIDE SEQUENCE [LARGE SCALE GENOMIC DNA]</scope>
    <source>
        <strain evidence="4 5">YOKOZUNA-1</strain>
    </source>
</reference>
<dbReference type="InterPro" id="IPR032751">
    <property type="entry name" value="Fuseless"/>
</dbReference>
<evidence type="ECO:0000256" key="1">
    <source>
        <dbReference type="SAM" id="MobiDB-lite"/>
    </source>
</evidence>
<evidence type="ECO:0000313" key="4">
    <source>
        <dbReference type="EMBL" id="GAV01963.1"/>
    </source>
</evidence>
<evidence type="ECO:0000313" key="5">
    <source>
        <dbReference type="Proteomes" id="UP000186922"/>
    </source>
</evidence>